<evidence type="ECO:0000313" key="2">
    <source>
        <dbReference type="EMBL" id="KAL0193078.1"/>
    </source>
</evidence>
<dbReference type="PANTHER" id="PTHR46108:SF1">
    <property type="entry name" value="WD REPEAT AND FYVE DOMAIN-CONTAINING PROTEIN 3"/>
    <property type="match status" value="1"/>
</dbReference>
<keyword evidence="3" id="KW-1185">Reference proteome</keyword>
<accession>A0ABD0R427</accession>
<dbReference type="AlphaFoldDB" id="A0ABD0R427"/>
<feature type="non-terminal residue" evidence="2">
    <location>
        <position position="134"/>
    </location>
</feature>
<protein>
    <submittedName>
        <fullName evidence="2">Uncharacterized protein</fullName>
    </submittedName>
</protein>
<proteinExistence type="predicted"/>
<dbReference type="Proteomes" id="UP001529510">
    <property type="component" value="Unassembled WGS sequence"/>
</dbReference>
<comment type="caution">
    <text evidence="2">The sequence shown here is derived from an EMBL/GenBank/DDBJ whole genome shotgun (WGS) entry which is preliminary data.</text>
</comment>
<sequence>NAFLKAKSGRLARMILEAIANIYAADYANYFILEAQHTLSQFAERVAKLPEVQSKYFELLEFVVFGLNYVPCKELFSVSVLLNITATRTLLKLGRHHPVFSDVFREVGLLEVLVNLLHKYAALLKDPTQAHGEQ</sequence>
<evidence type="ECO:0000256" key="1">
    <source>
        <dbReference type="ARBA" id="ARBA00022574"/>
    </source>
</evidence>
<organism evidence="2 3">
    <name type="scientific">Cirrhinus mrigala</name>
    <name type="common">Mrigala</name>
    <dbReference type="NCBI Taxonomy" id="683832"/>
    <lineage>
        <taxon>Eukaryota</taxon>
        <taxon>Metazoa</taxon>
        <taxon>Chordata</taxon>
        <taxon>Craniata</taxon>
        <taxon>Vertebrata</taxon>
        <taxon>Euteleostomi</taxon>
        <taxon>Actinopterygii</taxon>
        <taxon>Neopterygii</taxon>
        <taxon>Teleostei</taxon>
        <taxon>Ostariophysi</taxon>
        <taxon>Cypriniformes</taxon>
        <taxon>Cyprinidae</taxon>
        <taxon>Labeoninae</taxon>
        <taxon>Labeonini</taxon>
        <taxon>Cirrhinus</taxon>
    </lineage>
</organism>
<gene>
    <name evidence="2" type="ORF">M9458_011374</name>
</gene>
<dbReference type="EMBL" id="JAMKFB020000005">
    <property type="protein sequence ID" value="KAL0193078.1"/>
    <property type="molecule type" value="Genomic_DNA"/>
</dbReference>
<evidence type="ECO:0000313" key="3">
    <source>
        <dbReference type="Proteomes" id="UP001529510"/>
    </source>
</evidence>
<dbReference type="PANTHER" id="PTHR46108">
    <property type="entry name" value="BLUE CHEESE"/>
    <property type="match status" value="1"/>
</dbReference>
<name>A0ABD0R427_CIRMR</name>
<feature type="non-terminal residue" evidence="2">
    <location>
        <position position="1"/>
    </location>
</feature>
<dbReference type="InterPro" id="IPR051944">
    <property type="entry name" value="BEACH_domain_protein"/>
</dbReference>
<keyword evidence="1" id="KW-0853">WD repeat</keyword>
<reference evidence="2 3" key="1">
    <citation type="submission" date="2024-05" db="EMBL/GenBank/DDBJ databases">
        <title>Genome sequencing and assembly of Indian major carp, Cirrhinus mrigala (Hamilton, 1822).</title>
        <authorList>
            <person name="Mohindra V."/>
            <person name="Chowdhury L.M."/>
            <person name="Lal K."/>
            <person name="Jena J.K."/>
        </authorList>
    </citation>
    <scope>NUCLEOTIDE SEQUENCE [LARGE SCALE GENOMIC DNA]</scope>
    <source>
        <strain evidence="2">CM1030</strain>
        <tissue evidence="2">Blood</tissue>
    </source>
</reference>